<keyword evidence="4" id="KW-1185">Reference proteome</keyword>
<dbReference type="RefSeq" id="WP_105741159.1">
    <property type="nucleotide sequence ID" value="NZ_PVBR01000004.1"/>
</dbReference>
<feature type="signal peptide" evidence="2">
    <location>
        <begin position="1"/>
        <end position="20"/>
    </location>
</feature>
<name>A0A2S9IUQ5_9HYPH</name>
<proteinExistence type="predicted"/>
<evidence type="ECO:0000313" key="4">
    <source>
        <dbReference type="Proteomes" id="UP000239434"/>
    </source>
</evidence>
<dbReference type="EMBL" id="PVBR01000004">
    <property type="protein sequence ID" value="PRD44273.1"/>
    <property type="molecule type" value="Genomic_DNA"/>
</dbReference>
<protein>
    <submittedName>
        <fullName evidence="3">Uncharacterized protein</fullName>
    </submittedName>
</protein>
<feature type="chain" id="PRO_5015655610" evidence="2">
    <location>
        <begin position="21"/>
        <end position="94"/>
    </location>
</feature>
<feature type="region of interest" description="Disordered" evidence="1">
    <location>
        <begin position="75"/>
        <end position="94"/>
    </location>
</feature>
<accession>A0A2S9IUQ5</accession>
<keyword evidence="2" id="KW-0732">Signal</keyword>
<evidence type="ECO:0000256" key="2">
    <source>
        <dbReference type="SAM" id="SignalP"/>
    </source>
</evidence>
<organism evidence="3 4">
    <name type="scientific">Phyllobacterium phragmitis</name>
    <dbReference type="NCBI Taxonomy" id="2670329"/>
    <lineage>
        <taxon>Bacteria</taxon>
        <taxon>Pseudomonadati</taxon>
        <taxon>Pseudomonadota</taxon>
        <taxon>Alphaproteobacteria</taxon>
        <taxon>Hyphomicrobiales</taxon>
        <taxon>Phyllobacteriaceae</taxon>
        <taxon>Phyllobacterium</taxon>
    </lineage>
</organism>
<evidence type="ECO:0000256" key="1">
    <source>
        <dbReference type="SAM" id="MobiDB-lite"/>
    </source>
</evidence>
<dbReference type="Proteomes" id="UP000239434">
    <property type="component" value="Unassembled WGS sequence"/>
</dbReference>
<sequence length="94" mass="9836">MKTFTLTIAALAFSAGAAFAENPNLGIPAYLQDPTQLGTDHMAQPAIDYTATSDIGASDMGVWAEPSAHRVPAAMDNPAANRFSDASPKIQDDL</sequence>
<gene>
    <name evidence="3" type="ORF">C5748_06685</name>
</gene>
<dbReference type="AlphaFoldDB" id="A0A2S9IUQ5"/>
<comment type="caution">
    <text evidence="3">The sequence shown here is derived from an EMBL/GenBank/DDBJ whole genome shotgun (WGS) entry which is preliminary data.</text>
</comment>
<evidence type="ECO:0000313" key="3">
    <source>
        <dbReference type="EMBL" id="PRD44273.1"/>
    </source>
</evidence>
<reference evidence="3 4" key="1">
    <citation type="submission" date="2018-02" db="EMBL/GenBank/DDBJ databases">
        <title>The draft genome of Phyllobacterium sp. 1N-3.</title>
        <authorList>
            <person name="Liu L."/>
            <person name="Li L."/>
            <person name="Zhang X."/>
            <person name="Wang T."/>
            <person name="Liang L."/>
        </authorList>
    </citation>
    <scope>NUCLEOTIDE SEQUENCE [LARGE SCALE GENOMIC DNA]</scope>
    <source>
        <strain evidence="3 4">1N-3</strain>
    </source>
</reference>